<comment type="caution">
    <text evidence="2">The sequence shown here is derived from an EMBL/GenBank/DDBJ whole genome shotgun (WGS) entry which is preliminary data.</text>
</comment>
<sequence length="143" mass="16982">MKRKIGRIDKADFPLLHLHDIEVKIDTGAYTSSIHCKNVTIEDNYLKCVFLDPEHPSYHEKEFKFDKYDVRVVKSSNGKSQARYRILTEIELFGKRYPIFLTLSDREEMKYPVLLGRKFLTKRFVVDITKTNLSHKLKLKHEH</sequence>
<reference evidence="2 3" key="1">
    <citation type="submission" date="2018-07" db="EMBL/GenBank/DDBJ databases">
        <title>Genomic Encyclopedia of Type Strains, Phase IV (KMG-IV): sequencing the most valuable type-strain genomes for metagenomic binning, comparative biology and taxonomic classification.</title>
        <authorList>
            <person name="Goeker M."/>
        </authorList>
    </citation>
    <scope>NUCLEOTIDE SEQUENCE [LARGE SCALE GENOMIC DNA]</scope>
    <source>
        <strain evidence="2 3">DSM 101478</strain>
    </source>
</reference>
<name>A0A370QK34_9FLAO</name>
<keyword evidence="3" id="KW-1185">Reference proteome</keyword>
<gene>
    <name evidence="2" type="ORF">C8D94_101577</name>
</gene>
<dbReference type="Gene3D" id="2.40.70.10">
    <property type="entry name" value="Acid Proteases"/>
    <property type="match status" value="1"/>
</dbReference>
<dbReference type="Pfam" id="PF05618">
    <property type="entry name" value="Zn_protease"/>
    <property type="match status" value="1"/>
</dbReference>
<dbReference type="PANTHER" id="PTHR38037">
    <property type="entry name" value="ZN_PROTEASE DOMAIN-CONTAINING PROTEIN"/>
    <property type="match status" value="1"/>
</dbReference>
<dbReference type="EMBL" id="QRAO01000001">
    <property type="protein sequence ID" value="RDK88701.1"/>
    <property type="molecule type" value="Genomic_DNA"/>
</dbReference>
<evidence type="ECO:0000259" key="1">
    <source>
        <dbReference type="Pfam" id="PF05618"/>
    </source>
</evidence>
<organism evidence="2 3">
    <name type="scientific">Marinirhabdus gelatinilytica</name>
    <dbReference type="NCBI Taxonomy" id="1703343"/>
    <lineage>
        <taxon>Bacteria</taxon>
        <taxon>Pseudomonadati</taxon>
        <taxon>Bacteroidota</taxon>
        <taxon>Flavobacteriia</taxon>
        <taxon>Flavobacteriales</taxon>
        <taxon>Flavobacteriaceae</taxon>
    </lineage>
</organism>
<dbReference type="AlphaFoldDB" id="A0A370QK34"/>
<protein>
    <recommendedName>
        <fullName evidence="1">Retropepsin-like aspartic endopeptidase domain-containing protein</fullName>
    </recommendedName>
</protein>
<dbReference type="Proteomes" id="UP000255317">
    <property type="component" value="Unassembled WGS sequence"/>
</dbReference>
<proteinExistence type="predicted"/>
<evidence type="ECO:0000313" key="2">
    <source>
        <dbReference type="EMBL" id="RDK88701.1"/>
    </source>
</evidence>
<dbReference type="InterPro" id="IPR008503">
    <property type="entry name" value="Asp_endopeptidase"/>
</dbReference>
<dbReference type="OrthoDB" id="9782977at2"/>
<dbReference type="SUPFAM" id="SSF50630">
    <property type="entry name" value="Acid proteases"/>
    <property type="match status" value="1"/>
</dbReference>
<dbReference type="RefSeq" id="WP_115122380.1">
    <property type="nucleotide sequence ID" value="NZ_QRAO01000001.1"/>
</dbReference>
<dbReference type="PANTHER" id="PTHR38037:SF2">
    <property type="entry name" value="ATP-DEPENDENT ZINC PROTEASE DOMAIN-CONTAINING PROTEIN-RELATED"/>
    <property type="match status" value="1"/>
</dbReference>
<evidence type="ECO:0000313" key="3">
    <source>
        <dbReference type="Proteomes" id="UP000255317"/>
    </source>
</evidence>
<dbReference type="InterPro" id="IPR021109">
    <property type="entry name" value="Peptidase_aspartic_dom_sf"/>
</dbReference>
<accession>A0A370QK34</accession>
<feature type="domain" description="Retropepsin-like aspartic endopeptidase" evidence="1">
    <location>
        <begin position="14"/>
        <end position="134"/>
    </location>
</feature>